<dbReference type="Proteomes" id="UP000236311">
    <property type="component" value="Unassembled WGS sequence"/>
</dbReference>
<sequence>MVYDCLMIEDEAPLAENTSKYLNPSGINAAAVFGQINGMIHNHCTGDSISYHERLCLCR</sequence>
<name>A0A2K4ZLR4_9FIRM</name>
<gene>
    <name evidence="1" type="ORF">AMURIS_04122</name>
</gene>
<dbReference type="EMBL" id="OFSM01000025">
    <property type="protein sequence ID" value="SOY31385.1"/>
    <property type="molecule type" value="Genomic_DNA"/>
</dbReference>
<dbReference type="RefSeq" id="WP_172455227.1">
    <property type="nucleotide sequence ID" value="NZ_JANJZD010000025.1"/>
</dbReference>
<keyword evidence="2" id="KW-1185">Reference proteome</keyword>
<evidence type="ECO:0000313" key="2">
    <source>
        <dbReference type="Proteomes" id="UP000236311"/>
    </source>
</evidence>
<protein>
    <submittedName>
        <fullName evidence="1">Uncharacterized protein</fullName>
    </submittedName>
</protein>
<organism evidence="1 2">
    <name type="scientific">Acetatifactor muris</name>
    <dbReference type="NCBI Taxonomy" id="879566"/>
    <lineage>
        <taxon>Bacteria</taxon>
        <taxon>Bacillati</taxon>
        <taxon>Bacillota</taxon>
        <taxon>Clostridia</taxon>
        <taxon>Lachnospirales</taxon>
        <taxon>Lachnospiraceae</taxon>
        <taxon>Acetatifactor</taxon>
    </lineage>
</organism>
<dbReference type="AlphaFoldDB" id="A0A2K4ZLR4"/>
<accession>A0A2K4ZLR4</accession>
<evidence type="ECO:0000313" key="1">
    <source>
        <dbReference type="EMBL" id="SOY31385.1"/>
    </source>
</evidence>
<reference evidence="1 2" key="1">
    <citation type="submission" date="2018-01" db="EMBL/GenBank/DDBJ databases">
        <authorList>
            <person name="Gaut B.S."/>
            <person name="Morton B.R."/>
            <person name="Clegg M.T."/>
            <person name="Duvall M.R."/>
        </authorList>
    </citation>
    <scope>NUCLEOTIDE SEQUENCE [LARGE SCALE GENOMIC DNA]</scope>
    <source>
        <strain evidence="1">GP69</strain>
    </source>
</reference>
<proteinExistence type="predicted"/>